<evidence type="ECO:0000256" key="5">
    <source>
        <dbReference type="NCBIfam" id="TIGR00168"/>
    </source>
</evidence>
<dbReference type="PANTHER" id="PTHR10938:SF0">
    <property type="entry name" value="TRANSLATION INITIATION FACTOR IF-3, MITOCHONDRIAL"/>
    <property type="match status" value="1"/>
</dbReference>
<dbReference type="InterPro" id="IPR001288">
    <property type="entry name" value="Translation_initiation_fac_3"/>
</dbReference>
<dbReference type="GO" id="GO:0043022">
    <property type="term" value="F:ribosome binding"/>
    <property type="evidence" value="ECO:0007669"/>
    <property type="project" value="TreeGrafter"/>
</dbReference>
<evidence type="ECO:0000256" key="4">
    <source>
        <dbReference type="HAMAP-Rule" id="MF_00080"/>
    </source>
</evidence>
<comment type="similarity">
    <text evidence="1 4">Belongs to the IF-3 family.</text>
</comment>
<dbReference type="SUPFAM" id="SSF54364">
    <property type="entry name" value="Translation initiation factor IF3, N-terminal domain"/>
    <property type="match status" value="1"/>
</dbReference>
<evidence type="ECO:0000313" key="9">
    <source>
        <dbReference type="EMBL" id="SHN75010.1"/>
    </source>
</evidence>
<evidence type="ECO:0000259" key="8">
    <source>
        <dbReference type="Pfam" id="PF05198"/>
    </source>
</evidence>
<accession>A0A1M7TWE6</accession>
<dbReference type="Gene3D" id="3.10.20.80">
    <property type="entry name" value="Translation initiation factor 3 (IF-3), N-terminal domain"/>
    <property type="match status" value="1"/>
</dbReference>
<comment type="function">
    <text evidence="4">IF-3 binds to the 30S ribosomal subunit and shifts the equilibrium between 70S ribosomes and their 50S and 30S subunits in favor of the free subunits, thus enhancing the availability of 30S subunits on which protein synthesis initiation begins.</text>
</comment>
<evidence type="ECO:0000256" key="2">
    <source>
        <dbReference type="ARBA" id="ARBA00022540"/>
    </source>
</evidence>
<dbReference type="GO" id="GO:0005829">
    <property type="term" value="C:cytosol"/>
    <property type="evidence" value="ECO:0007669"/>
    <property type="project" value="TreeGrafter"/>
</dbReference>
<protein>
    <recommendedName>
        <fullName evidence="4 5">Translation initiation factor IF-3</fullName>
    </recommendedName>
</protein>
<keyword evidence="3 4" id="KW-0648">Protein biosynthesis</keyword>
<reference evidence="10" key="1">
    <citation type="submission" date="2016-11" db="EMBL/GenBank/DDBJ databases">
        <authorList>
            <person name="Varghese N."/>
            <person name="Submissions S."/>
        </authorList>
    </citation>
    <scope>NUCLEOTIDE SEQUENCE [LARGE SCALE GENOMIC DNA]</scope>
    <source>
        <strain evidence="10">GAS401</strain>
    </source>
</reference>
<dbReference type="GO" id="GO:0003743">
    <property type="term" value="F:translation initiation factor activity"/>
    <property type="evidence" value="ECO:0007669"/>
    <property type="project" value="UniProtKB-UniRule"/>
</dbReference>
<dbReference type="EMBL" id="LT670849">
    <property type="protein sequence ID" value="SHN75010.1"/>
    <property type="molecule type" value="Genomic_DNA"/>
</dbReference>
<feature type="domain" description="Translation initiation factor 3 C-terminal" evidence="7">
    <location>
        <begin position="151"/>
        <end position="235"/>
    </location>
</feature>
<evidence type="ECO:0000256" key="1">
    <source>
        <dbReference type="ARBA" id="ARBA00005439"/>
    </source>
</evidence>
<keyword evidence="2 4" id="KW-0396">Initiation factor</keyword>
<evidence type="ECO:0000313" key="10">
    <source>
        <dbReference type="Proteomes" id="UP000184096"/>
    </source>
</evidence>
<dbReference type="FunFam" id="3.30.110.10:FF:000001">
    <property type="entry name" value="Translation initiation factor IF-3"/>
    <property type="match status" value="1"/>
</dbReference>
<dbReference type="Pfam" id="PF00707">
    <property type="entry name" value="IF3_C"/>
    <property type="match status" value="1"/>
</dbReference>
<gene>
    <name evidence="4" type="primary">infC</name>
    <name evidence="9" type="ORF">SAMN05444170_2853</name>
</gene>
<keyword evidence="4" id="KW-0963">Cytoplasm</keyword>
<evidence type="ECO:0000256" key="3">
    <source>
        <dbReference type="ARBA" id="ARBA00022917"/>
    </source>
</evidence>
<organism evidence="9 10">
    <name type="scientific">Bradyrhizobium erythrophlei</name>
    <dbReference type="NCBI Taxonomy" id="1437360"/>
    <lineage>
        <taxon>Bacteria</taxon>
        <taxon>Pseudomonadati</taxon>
        <taxon>Pseudomonadota</taxon>
        <taxon>Alphaproteobacteria</taxon>
        <taxon>Hyphomicrobiales</taxon>
        <taxon>Nitrobacteraceae</taxon>
        <taxon>Bradyrhizobium</taxon>
    </lineage>
</organism>
<feature type="domain" description="Translation initiation factor 3 N-terminal" evidence="8">
    <location>
        <begin position="75"/>
        <end position="144"/>
    </location>
</feature>
<dbReference type="HAMAP" id="MF_00080">
    <property type="entry name" value="IF_3"/>
    <property type="match status" value="1"/>
</dbReference>
<dbReference type="SUPFAM" id="SSF55200">
    <property type="entry name" value="Translation initiation factor IF3, C-terminal domain"/>
    <property type="match status" value="1"/>
</dbReference>
<dbReference type="Proteomes" id="UP000184096">
    <property type="component" value="Chromosome I"/>
</dbReference>
<comment type="subcellular location">
    <subcellularLocation>
        <location evidence="4">Cytoplasm</location>
    </subcellularLocation>
</comment>
<dbReference type="Gene3D" id="3.30.110.10">
    <property type="entry name" value="Translation initiation factor 3 (IF-3), C-terminal domain"/>
    <property type="match status" value="1"/>
</dbReference>
<dbReference type="NCBIfam" id="TIGR00168">
    <property type="entry name" value="infC"/>
    <property type="match status" value="1"/>
</dbReference>
<keyword evidence="10" id="KW-1185">Reference proteome</keyword>
<dbReference type="Pfam" id="PF05198">
    <property type="entry name" value="IF3_N"/>
    <property type="match status" value="1"/>
</dbReference>
<dbReference type="AlphaFoldDB" id="A0A1M7TWE6"/>
<name>A0A1M7TWE6_9BRAD</name>
<proteinExistence type="inferred from homology"/>
<evidence type="ECO:0000256" key="6">
    <source>
        <dbReference type="SAM" id="MobiDB-lite"/>
    </source>
</evidence>
<dbReference type="GO" id="GO:0032790">
    <property type="term" value="P:ribosome disassembly"/>
    <property type="evidence" value="ECO:0007669"/>
    <property type="project" value="TreeGrafter"/>
</dbReference>
<sequence>MVLAEGLASSYLAGRNISRGPKASHLMLFGGQRASLLARNALFLQTTTFAHNFGEPPIRRPNRAPPAVAKDGPRTNDEIRNATVQLIDQNGTNQGTVETIAAIKMAIDAGMDLVEISPNVSPPVCKIMDYGKYKYSAQKKAAEARKKQKTVEIKEIKLRPMIDDHDYDVKMRAMQRFFEEGDKVKITLRYRGREMAHQEIGTKLLDKIKTDVAEFAKVEQDARFEGRQVVMVLAPR</sequence>
<dbReference type="GO" id="GO:0016020">
    <property type="term" value="C:membrane"/>
    <property type="evidence" value="ECO:0007669"/>
    <property type="project" value="TreeGrafter"/>
</dbReference>
<dbReference type="InterPro" id="IPR036787">
    <property type="entry name" value="T_IF-3_N_sf"/>
</dbReference>
<evidence type="ECO:0000259" key="7">
    <source>
        <dbReference type="Pfam" id="PF00707"/>
    </source>
</evidence>
<feature type="region of interest" description="Disordered" evidence="6">
    <location>
        <begin position="54"/>
        <end position="75"/>
    </location>
</feature>
<dbReference type="InterPro" id="IPR036788">
    <property type="entry name" value="T_IF-3_C_sf"/>
</dbReference>
<comment type="subunit">
    <text evidence="4">Monomer.</text>
</comment>
<dbReference type="InterPro" id="IPR019814">
    <property type="entry name" value="Translation_initiation_fac_3_N"/>
</dbReference>
<dbReference type="InterPro" id="IPR019815">
    <property type="entry name" value="Translation_initiation_fac_3_C"/>
</dbReference>
<dbReference type="PANTHER" id="PTHR10938">
    <property type="entry name" value="TRANSLATION INITIATION FACTOR IF-3"/>
    <property type="match status" value="1"/>
</dbReference>